<sequence length="375" mass="42381">MSGTKIRDITRVLKTDEEIPIRTGVPKREGDENKKGILYPGFEIKVVEEWKGEEVNGNDLWYGDKNGDFYWSGWFEEREEKDLEFKAVDHAWDWWQTKYSIDQIWDQYNIRGEQVTIGILDSGIWKGNVFENCDIKERNYITDNGNISDDTGHGTQVASILAAYSNQMIGIIPKAKFIICKTVNRDQKDPAVFEKALKELKDEGADFVVMSYSFYRNKLPDTFEQTINSLDKTLLICSVGNLKIRHRTSNKYPASFDSTIAVGGANKKNKVHSESSKSDHIDVLAPSEDIKTVLPSNSQELFKAQGTSFATPIVAGVLGLMLSYCRSKGEEIEKTKLKEILRSTADKPAQADPTLYGHGIINPLKAMEQLNNYLS</sequence>
<evidence type="ECO:0000256" key="5">
    <source>
        <dbReference type="PROSITE-ProRule" id="PRU01240"/>
    </source>
</evidence>
<dbReference type="EMBL" id="JAALLS010000020">
    <property type="protein sequence ID" value="NGP89504.1"/>
    <property type="molecule type" value="Genomic_DNA"/>
</dbReference>
<dbReference type="GO" id="GO:0006508">
    <property type="term" value="P:proteolysis"/>
    <property type="evidence" value="ECO:0007669"/>
    <property type="project" value="UniProtKB-KW"/>
</dbReference>
<feature type="active site" description="Charge relay system" evidence="5">
    <location>
        <position position="153"/>
    </location>
</feature>
<keyword evidence="4 5" id="KW-0720">Serine protease</keyword>
<name>A0A6M1TFD5_9BACT</name>
<dbReference type="Proteomes" id="UP000479132">
    <property type="component" value="Unassembled WGS sequence"/>
</dbReference>
<dbReference type="PANTHER" id="PTHR43806:SF11">
    <property type="entry name" value="CEREVISIN-RELATED"/>
    <property type="match status" value="1"/>
</dbReference>
<dbReference type="PROSITE" id="PS00136">
    <property type="entry name" value="SUBTILASE_ASP"/>
    <property type="match status" value="1"/>
</dbReference>
<dbReference type="InterPro" id="IPR023828">
    <property type="entry name" value="Peptidase_S8_Ser-AS"/>
</dbReference>
<protein>
    <submittedName>
        <fullName evidence="8">S8/S53 family peptidase</fullName>
    </submittedName>
</protein>
<keyword evidence="3 5" id="KW-0378">Hydrolase</keyword>
<evidence type="ECO:0000256" key="6">
    <source>
        <dbReference type="RuleBase" id="RU003355"/>
    </source>
</evidence>
<organism evidence="8 9">
    <name type="scientific">Fodinibius halophilus</name>
    <dbReference type="NCBI Taxonomy" id="1736908"/>
    <lineage>
        <taxon>Bacteria</taxon>
        <taxon>Pseudomonadati</taxon>
        <taxon>Balneolota</taxon>
        <taxon>Balneolia</taxon>
        <taxon>Balneolales</taxon>
        <taxon>Balneolaceae</taxon>
        <taxon>Fodinibius</taxon>
    </lineage>
</organism>
<dbReference type="GO" id="GO:0004252">
    <property type="term" value="F:serine-type endopeptidase activity"/>
    <property type="evidence" value="ECO:0007669"/>
    <property type="project" value="UniProtKB-UniRule"/>
</dbReference>
<gene>
    <name evidence="8" type="ORF">G3569_14190</name>
</gene>
<dbReference type="InterPro" id="IPR022398">
    <property type="entry name" value="Peptidase_S8_His-AS"/>
</dbReference>
<dbReference type="Gene3D" id="3.40.50.200">
    <property type="entry name" value="Peptidase S8/S53 domain"/>
    <property type="match status" value="1"/>
</dbReference>
<dbReference type="PRINTS" id="PR00723">
    <property type="entry name" value="SUBTILISIN"/>
</dbReference>
<comment type="caution">
    <text evidence="8">The sequence shown here is derived from an EMBL/GenBank/DDBJ whole genome shotgun (WGS) entry which is preliminary data.</text>
</comment>
<feature type="active site" description="Charge relay system" evidence="5">
    <location>
        <position position="121"/>
    </location>
</feature>
<comment type="similarity">
    <text evidence="1 5 6">Belongs to the peptidase S8 family.</text>
</comment>
<accession>A0A6M1TFD5</accession>
<keyword evidence="9" id="KW-1185">Reference proteome</keyword>
<keyword evidence="2 5" id="KW-0645">Protease</keyword>
<feature type="active site" description="Charge relay system" evidence="5">
    <location>
        <position position="308"/>
    </location>
</feature>
<dbReference type="SUPFAM" id="SSF52743">
    <property type="entry name" value="Subtilisin-like"/>
    <property type="match status" value="1"/>
</dbReference>
<reference evidence="8 9" key="1">
    <citation type="submission" date="2020-02" db="EMBL/GenBank/DDBJ databases">
        <title>Aliifodinibius halophilus 2W32, complete genome.</title>
        <authorList>
            <person name="Li Y."/>
            <person name="Wu S."/>
        </authorList>
    </citation>
    <scope>NUCLEOTIDE SEQUENCE [LARGE SCALE GENOMIC DNA]</scope>
    <source>
        <strain evidence="8 9">2W32</strain>
    </source>
</reference>
<evidence type="ECO:0000259" key="7">
    <source>
        <dbReference type="Pfam" id="PF00082"/>
    </source>
</evidence>
<dbReference type="PROSITE" id="PS00138">
    <property type="entry name" value="SUBTILASE_SER"/>
    <property type="match status" value="1"/>
</dbReference>
<dbReference type="CDD" id="cd00306">
    <property type="entry name" value="Peptidases_S8_S53"/>
    <property type="match status" value="1"/>
</dbReference>
<dbReference type="AlphaFoldDB" id="A0A6M1TFD5"/>
<dbReference type="InterPro" id="IPR015500">
    <property type="entry name" value="Peptidase_S8_subtilisin-rel"/>
</dbReference>
<dbReference type="InterPro" id="IPR036852">
    <property type="entry name" value="Peptidase_S8/S53_dom_sf"/>
</dbReference>
<dbReference type="PROSITE" id="PS51892">
    <property type="entry name" value="SUBTILASE"/>
    <property type="match status" value="1"/>
</dbReference>
<dbReference type="InterPro" id="IPR000209">
    <property type="entry name" value="Peptidase_S8/S53_dom"/>
</dbReference>
<proteinExistence type="inferred from homology"/>
<dbReference type="InterPro" id="IPR050131">
    <property type="entry name" value="Peptidase_S8_subtilisin-like"/>
</dbReference>
<dbReference type="PANTHER" id="PTHR43806">
    <property type="entry name" value="PEPTIDASE S8"/>
    <property type="match status" value="1"/>
</dbReference>
<dbReference type="Pfam" id="PF00082">
    <property type="entry name" value="Peptidase_S8"/>
    <property type="match status" value="1"/>
</dbReference>
<evidence type="ECO:0000313" key="9">
    <source>
        <dbReference type="Proteomes" id="UP000479132"/>
    </source>
</evidence>
<evidence type="ECO:0000256" key="1">
    <source>
        <dbReference type="ARBA" id="ARBA00011073"/>
    </source>
</evidence>
<dbReference type="InterPro" id="IPR023827">
    <property type="entry name" value="Peptidase_S8_Asp-AS"/>
</dbReference>
<evidence type="ECO:0000256" key="4">
    <source>
        <dbReference type="ARBA" id="ARBA00022825"/>
    </source>
</evidence>
<evidence type="ECO:0000256" key="2">
    <source>
        <dbReference type="ARBA" id="ARBA00022670"/>
    </source>
</evidence>
<dbReference type="PROSITE" id="PS00137">
    <property type="entry name" value="SUBTILASE_HIS"/>
    <property type="match status" value="1"/>
</dbReference>
<evidence type="ECO:0000313" key="8">
    <source>
        <dbReference type="EMBL" id="NGP89504.1"/>
    </source>
</evidence>
<feature type="domain" description="Peptidase S8/S53" evidence="7">
    <location>
        <begin position="112"/>
        <end position="359"/>
    </location>
</feature>
<dbReference type="RefSeq" id="WP_165270306.1">
    <property type="nucleotide sequence ID" value="NZ_JAALLS010000020.1"/>
</dbReference>
<evidence type="ECO:0000256" key="3">
    <source>
        <dbReference type="ARBA" id="ARBA00022801"/>
    </source>
</evidence>